<dbReference type="AlphaFoldDB" id="A0A9P5LW66"/>
<gene>
    <name evidence="1" type="ORF">EAE97_007718</name>
</gene>
<evidence type="ECO:0000313" key="1">
    <source>
        <dbReference type="EMBL" id="KAF7937922.1"/>
    </source>
</evidence>
<dbReference type="EMBL" id="RCSW01000015">
    <property type="protein sequence ID" value="KAF7937922.1"/>
    <property type="molecule type" value="Genomic_DNA"/>
</dbReference>
<proteinExistence type="predicted"/>
<accession>A0A9P5LW66</accession>
<dbReference type="RefSeq" id="XP_038731070.1">
    <property type="nucleotide sequence ID" value="XM_038878232.1"/>
</dbReference>
<dbReference type="Proteomes" id="UP000710849">
    <property type="component" value="Unassembled WGS sequence"/>
</dbReference>
<reference evidence="1 2" key="1">
    <citation type="journal article" date="2020" name="Genome Biol. Evol.">
        <title>Comparative genomics of Sclerotiniaceae.</title>
        <authorList>
            <person name="Valero Jimenez C.A."/>
            <person name="Steentjes M."/>
            <person name="Scholten O.E."/>
            <person name="Van Kan J.A.L."/>
        </authorList>
    </citation>
    <scope>NUCLEOTIDE SEQUENCE [LARGE SCALE GENOMIC DNA]</scope>
    <source>
        <strain evidence="1 2">MUCL 94</strain>
    </source>
</reference>
<name>A0A9P5LW66_9HELO</name>
<dbReference type="GeneID" id="62151306"/>
<organism evidence="1 2">
    <name type="scientific">Botrytis byssoidea</name>
    <dbReference type="NCBI Taxonomy" id="139641"/>
    <lineage>
        <taxon>Eukaryota</taxon>
        <taxon>Fungi</taxon>
        <taxon>Dikarya</taxon>
        <taxon>Ascomycota</taxon>
        <taxon>Pezizomycotina</taxon>
        <taxon>Leotiomycetes</taxon>
        <taxon>Helotiales</taxon>
        <taxon>Sclerotiniaceae</taxon>
        <taxon>Botrytis</taxon>
    </lineage>
</organism>
<protein>
    <submittedName>
        <fullName evidence="1">Uncharacterized protein</fullName>
    </submittedName>
</protein>
<evidence type="ECO:0000313" key="2">
    <source>
        <dbReference type="Proteomes" id="UP000710849"/>
    </source>
</evidence>
<sequence length="69" mass="7482">MSSPKENKAKTQSTHSSMVFTAPIYASNTLFIGTPPAGTASLILSDGIPQISKIHFPYLITDLRAMRTE</sequence>
<comment type="caution">
    <text evidence="1">The sequence shown here is derived from an EMBL/GenBank/DDBJ whole genome shotgun (WGS) entry which is preliminary data.</text>
</comment>
<keyword evidence="2" id="KW-1185">Reference proteome</keyword>